<keyword evidence="3" id="KW-1185">Reference proteome</keyword>
<evidence type="ECO:0000256" key="1">
    <source>
        <dbReference type="SAM" id="MobiDB-lite"/>
    </source>
</evidence>
<evidence type="ECO:0000313" key="2">
    <source>
        <dbReference type="EMBL" id="KAF1994676.1"/>
    </source>
</evidence>
<accession>A0A6A5WAN5</accession>
<organism evidence="2 3">
    <name type="scientific">Amniculicola lignicola CBS 123094</name>
    <dbReference type="NCBI Taxonomy" id="1392246"/>
    <lineage>
        <taxon>Eukaryota</taxon>
        <taxon>Fungi</taxon>
        <taxon>Dikarya</taxon>
        <taxon>Ascomycota</taxon>
        <taxon>Pezizomycotina</taxon>
        <taxon>Dothideomycetes</taxon>
        <taxon>Pleosporomycetidae</taxon>
        <taxon>Pleosporales</taxon>
        <taxon>Amniculicolaceae</taxon>
        <taxon>Amniculicola</taxon>
    </lineage>
</organism>
<dbReference type="Proteomes" id="UP000799779">
    <property type="component" value="Unassembled WGS sequence"/>
</dbReference>
<gene>
    <name evidence="2" type="ORF">P154DRAFT_581532</name>
</gene>
<reference evidence="2" key="1">
    <citation type="journal article" date="2020" name="Stud. Mycol.">
        <title>101 Dothideomycetes genomes: a test case for predicting lifestyles and emergence of pathogens.</title>
        <authorList>
            <person name="Haridas S."/>
            <person name="Albert R."/>
            <person name="Binder M."/>
            <person name="Bloem J."/>
            <person name="Labutti K."/>
            <person name="Salamov A."/>
            <person name="Andreopoulos B."/>
            <person name="Baker S."/>
            <person name="Barry K."/>
            <person name="Bills G."/>
            <person name="Bluhm B."/>
            <person name="Cannon C."/>
            <person name="Castanera R."/>
            <person name="Culley D."/>
            <person name="Daum C."/>
            <person name="Ezra D."/>
            <person name="Gonzalez J."/>
            <person name="Henrissat B."/>
            <person name="Kuo A."/>
            <person name="Liang C."/>
            <person name="Lipzen A."/>
            <person name="Lutzoni F."/>
            <person name="Magnuson J."/>
            <person name="Mondo S."/>
            <person name="Nolan M."/>
            <person name="Ohm R."/>
            <person name="Pangilinan J."/>
            <person name="Park H.-J."/>
            <person name="Ramirez L."/>
            <person name="Alfaro M."/>
            <person name="Sun H."/>
            <person name="Tritt A."/>
            <person name="Yoshinaga Y."/>
            <person name="Zwiers L.-H."/>
            <person name="Turgeon B."/>
            <person name="Goodwin S."/>
            <person name="Spatafora J."/>
            <person name="Crous P."/>
            <person name="Grigoriev I."/>
        </authorList>
    </citation>
    <scope>NUCLEOTIDE SEQUENCE</scope>
    <source>
        <strain evidence="2">CBS 123094</strain>
    </source>
</reference>
<sequence length="91" mass="9620">MPAVTSIASPSQNRNPEPSAKLPVVTITITGQVVSTLPTSADRSTPSRITLFESATLPTPPLLTETPELRPELNYTTIINNANNPALIAVV</sequence>
<feature type="compositionally biased region" description="Polar residues" evidence="1">
    <location>
        <begin position="1"/>
        <end position="16"/>
    </location>
</feature>
<dbReference type="EMBL" id="ML977653">
    <property type="protein sequence ID" value="KAF1994676.1"/>
    <property type="molecule type" value="Genomic_DNA"/>
</dbReference>
<protein>
    <submittedName>
        <fullName evidence="2">Uncharacterized protein</fullName>
    </submittedName>
</protein>
<dbReference type="AlphaFoldDB" id="A0A6A5WAN5"/>
<name>A0A6A5WAN5_9PLEO</name>
<proteinExistence type="predicted"/>
<evidence type="ECO:0000313" key="3">
    <source>
        <dbReference type="Proteomes" id="UP000799779"/>
    </source>
</evidence>
<feature type="region of interest" description="Disordered" evidence="1">
    <location>
        <begin position="1"/>
        <end position="21"/>
    </location>
</feature>